<dbReference type="CDD" id="cd06223">
    <property type="entry name" value="PRTases_typeI"/>
    <property type="match status" value="1"/>
</dbReference>
<evidence type="ECO:0000259" key="2">
    <source>
        <dbReference type="Pfam" id="PF00156"/>
    </source>
</evidence>
<dbReference type="Gene3D" id="3.40.50.2020">
    <property type="match status" value="1"/>
</dbReference>
<organism evidence="3">
    <name type="scientific">Lactiplantibacillus pentosus MP-10</name>
    <dbReference type="NCBI Taxonomy" id="1028490"/>
    <lineage>
        <taxon>Bacteria</taxon>
        <taxon>Bacillati</taxon>
        <taxon>Bacillota</taxon>
        <taxon>Bacilli</taxon>
        <taxon>Lactobacillales</taxon>
        <taxon>Lactobacillaceae</taxon>
        <taxon>Lactiplantibacillus</taxon>
    </lineage>
</organism>
<comment type="similarity">
    <text evidence="1">Belongs to the ComF/GntX family.</text>
</comment>
<sequence length="228" mass="25704">MPACLLCQSQIQIKLTLPWLLSWQPMRRPVVCDRCWQRFESIKRLHACPGCGRAQDQPTQCLDCARWPTLAGFHNEALFRYNEAMQTYFHQYKFSGDYQLRQVFATVFQQAVCQRIAHTAAIVVTIPVTLATMQTRGFNQVSGWIPTIETAAVLTTQATTKLVPQSKKDRHARLLTPQPFKLTTPTDITGQSILIVDDIYTTGRTIRHAASLLLENGAKSVTGLTLAR</sequence>
<accession>F6IVQ5</accession>
<evidence type="ECO:0000256" key="1">
    <source>
        <dbReference type="ARBA" id="ARBA00008007"/>
    </source>
</evidence>
<dbReference type="PANTHER" id="PTHR47505:SF1">
    <property type="entry name" value="DNA UTILIZATION PROTEIN YHGH"/>
    <property type="match status" value="1"/>
</dbReference>
<dbReference type="EMBL" id="FR871807">
    <property type="protein sequence ID" value="CCB82695.1"/>
    <property type="molecule type" value="Genomic_DNA"/>
</dbReference>
<dbReference type="AlphaFoldDB" id="F6IVQ5"/>
<proteinExistence type="inferred from homology"/>
<dbReference type="Pfam" id="PF00156">
    <property type="entry name" value="Pribosyltran"/>
    <property type="match status" value="1"/>
</dbReference>
<dbReference type="InterPro" id="IPR051910">
    <property type="entry name" value="ComF/GntX_DNA_util-trans"/>
</dbReference>
<name>F6IVQ5_LACPE</name>
<dbReference type="InterPro" id="IPR000836">
    <property type="entry name" value="PRTase_dom"/>
</dbReference>
<reference evidence="3" key="1">
    <citation type="journal article" date="2011" name="J. Bacteriol.">
        <title>Annotated genome sequence of Lactobacillus pentosus MP-10, which has probiotic potential, from naturally fermented Alorena green table olives.</title>
        <authorList>
            <person name="Abriouel H."/>
            <person name="Benomar N."/>
            <person name="Perez Pulido R."/>
            <person name="Canamero M.M."/>
            <person name="Galvez A."/>
        </authorList>
    </citation>
    <scope>NUCLEOTIDE SEQUENCE</scope>
    <source>
        <strain evidence="3">MP-10</strain>
    </source>
</reference>
<gene>
    <name evidence="3" type="ORF">LPE_01722</name>
</gene>
<dbReference type="SUPFAM" id="SSF53271">
    <property type="entry name" value="PRTase-like"/>
    <property type="match status" value="1"/>
</dbReference>
<feature type="domain" description="Phosphoribosyltransferase" evidence="2">
    <location>
        <begin position="171"/>
        <end position="223"/>
    </location>
</feature>
<dbReference type="PANTHER" id="PTHR47505">
    <property type="entry name" value="DNA UTILIZATION PROTEIN YHGH"/>
    <property type="match status" value="1"/>
</dbReference>
<protein>
    <submittedName>
        <fullName evidence="3">Late competence protein</fullName>
    </submittedName>
</protein>
<evidence type="ECO:0000313" key="3">
    <source>
        <dbReference type="EMBL" id="CCB82695.1"/>
    </source>
</evidence>
<dbReference type="InterPro" id="IPR029057">
    <property type="entry name" value="PRTase-like"/>
</dbReference>